<protein>
    <submittedName>
        <fullName evidence="1">Uncharacterized protein</fullName>
    </submittedName>
</protein>
<gene>
    <name evidence="1" type="ORF">FBU59_005322</name>
</gene>
<evidence type="ECO:0000313" key="2">
    <source>
        <dbReference type="Proteomes" id="UP001150603"/>
    </source>
</evidence>
<organism evidence="1 2">
    <name type="scientific">Linderina macrospora</name>
    <dbReference type="NCBI Taxonomy" id="4868"/>
    <lineage>
        <taxon>Eukaryota</taxon>
        <taxon>Fungi</taxon>
        <taxon>Fungi incertae sedis</taxon>
        <taxon>Zoopagomycota</taxon>
        <taxon>Kickxellomycotina</taxon>
        <taxon>Kickxellomycetes</taxon>
        <taxon>Kickxellales</taxon>
        <taxon>Kickxellaceae</taxon>
        <taxon>Linderina</taxon>
    </lineage>
</organism>
<reference evidence="1" key="1">
    <citation type="submission" date="2022-07" db="EMBL/GenBank/DDBJ databases">
        <title>Phylogenomic reconstructions and comparative analyses of Kickxellomycotina fungi.</title>
        <authorList>
            <person name="Reynolds N.K."/>
            <person name="Stajich J.E."/>
            <person name="Barry K."/>
            <person name="Grigoriev I.V."/>
            <person name="Crous P."/>
            <person name="Smith M.E."/>
        </authorList>
    </citation>
    <scope>NUCLEOTIDE SEQUENCE</scope>
    <source>
        <strain evidence="1">NRRL 5244</strain>
    </source>
</reference>
<evidence type="ECO:0000313" key="1">
    <source>
        <dbReference type="EMBL" id="KAJ1935640.1"/>
    </source>
</evidence>
<name>A0ACC1J3B3_9FUNG</name>
<dbReference type="Proteomes" id="UP001150603">
    <property type="component" value="Unassembled WGS sequence"/>
</dbReference>
<proteinExistence type="predicted"/>
<dbReference type="EMBL" id="JANBPW010004173">
    <property type="protein sequence ID" value="KAJ1935640.1"/>
    <property type="molecule type" value="Genomic_DNA"/>
</dbReference>
<keyword evidence="2" id="KW-1185">Reference proteome</keyword>
<sequence length="115" mass="13342">MHIKNSNSSCLRTLKYDVDLGNDFYNFLELVTHANTIPMCDNPDEYFYWDASHFSAQIHRTIGYMLDDAVAKFEANECWTIDSGRILELSATTSIVVTMMQKFPILRLAFRTFML</sequence>
<comment type="caution">
    <text evidence="1">The sequence shown here is derived from an EMBL/GenBank/DDBJ whole genome shotgun (WGS) entry which is preliminary data.</text>
</comment>
<accession>A0ACC1J3B3</accession>